<dbReference type="Pfam" id="PF25050">
    <property type="entry name" value="TARBP1"/>
    <property type="match status" value="1"/>
</dbReference>
<dbReference type="PANTHER" id="PTHR12029:SF11">
    <property type="entry name" value="METHYLTRANSFERASE TARBP1-RELATED"/>
    <property type="match status" value="1"/>
</dbReference>
<keyword evidence="6" id="KW-0694">RNA-binding</keyword>
<evidence type="ECO:0000256" key="8">
    <source>
        <dbReference type="ARBA" id="ARBA00093266"/>
    </source>
</evidence>
<dbReference type="PROSITE" id="PS51624">
    <property type="entry name" value="SAM_MT_TRMH_2"/>
    <property type="match status" value="1"/>
</dbReference>
<dbReference type="GO" id="GO:0141100">
    <property type="term" value="F:tRNA (guanine(18)-2'-O)-methyltransferase activity"/>
    <property type="evidence" value="ECO:0007669"/>
    <property type="project" value="UniProtKB-EC"/>
</dbReference>
<evidence type="ECO:0000259" key="13">
    <source>
        <dbReference type="Pfam" id="PF00588"/>
    </source>
</evidence>
<reference evidence="15" key="2">
    <citation type="submission" date="2025-08" db="UniProtKB">
        <authorList>
            <consortium name="Ensembl"/>
        </authorList>
    </citation>
    <scope>IDENTIFICATION</scope>
</reference>
<dbReference type="InterPro" id="IPR025806">
    <property type="entry name" value="TARBP1"/>
</dbReference>
<dbReference type="Proteomes" id="UP000694620">
    <property type="component" value="Chromosome 15"/>
</dbReference>
<comment type="catalytic activity">
    <reaction evidence="8">
        <text>guanosine(18) in tRNA + S-adenosyl-L-methionine = 2'-O-methylguanosine(18) in tRNA + S-adenosyl-L-homocysteine + H(+)</text>
        <dbReference type="Rhea" id="RHEA:20077"/>
        <dbReference type="Rhea" id="RHEA-COMP:10190"/>
        <dbReference type="Rhea" id="RHEA-COMP:10192"/>
        <dbReference type="ChEBI" id="CHEBI:15378"/>
        <dbReference type="ChEBI" id="CHEBI:57856"/>
        <dbReference type="ChEBI" id="CHEBI:59789"/>
        <dbReference type="ChEBI" id="CHEBI:74269"/>
        <dbReference type="ChEBI" id="CHEBI:74445"/>
        <dbReference type="EC" id="2.1.1.34"/>
    </reaction>
    <physiologicalReaction direction="left-to-right" evidence="8">
        <dbReference type="Rhea" id="RHEA:20078"/>
    </physiologicalReaction>
</comment>
<dbReference type="SUPFAM" id="SSF75217">
    <property type="entry name" value="alpha/beta knot"/>
    <property type="match status" value="1"/>
</dbReference>
<dbReference type="GO" id="GO:0030488">
    <property type="term" value="P:tRNA methylation"/>
    <property type="evidence" value="ECO:0007669"/>
    <property type="project" value="InterPro"/>
</dbReference>
<gene>
    <name evidence="15" type="primary">TARBP1</name>
</gene>
<dbReference type="InterPro" id="IPR044748">
    <property type="entry name" value="Trm3/TARBP1_C"/>
</dbReference>
<dbReference type="InterPro" id="IPR029028">
    <property type="entry name" value="Alpha/beta_knot_MTases"/>
</dbReference>
<feature type="domain" description="TARBP1" evidence="14">
    <location>
        <begin position="239"/>
        <end position="370"/>
    </location>
</feature>
<feature type="domain" description="tRNA/rRNA methyltransferase SpoU type" evidence="13">
    <location>
        <begin position="1455"/>
        <end position="1596"/>
    </location>
</feature>
<evidence type="ECO:0000256" key="2">
    <source>
        <dbReference type="ARBA" id="ARBA00011407"/>
    </source>
</evidence>
<comment type="subunit">
    <text evidence="2">Monomer and homodimer.</text>
</comment>
<comment type="function">
    <text evidence="9">S-adenosyl-L-methionine-dependent 2'-O-ribose methyltransferase that catalyzes the formation of 2'-O-methylguanosine at position 18 (Gm18) in a subset of tRNA. Selectively mediates Gm18 methylation of tRNAGln-TTG/CTG and tRNASer-TGA/GCT. Gm18 modification can enhance the stability of modified tRNAs.</text>
</comment>
<evidence type="ECO:0000313" key="15">
    <source>
        <dbReference type="Ensembl" id="ENSECRP00000026817.1"/>
    </source>
</evidence>
<keyword evidence="16" id="KW-1185">Reference proteome</keyword>
<evidence type="ECO:0000256" key="12">
    <source>
        <dbReference type="ARBA" id="ARBA00093656"/>
    </source>
</evidence>
<dbReference type="Pfam" id="PF00588">
    <property type="entry name" value="SpoU_methylase"/>
    <property type="match status" value="1"/>
</dbReference>
<evidence type="ECO:0000256" key="10">
    <source>
        <dbReference type="ARBA" id="ARBA00093594"/>
    </source>
</evidence>
<dbReference type="InterPro" id="IPR029026">
    <property type="entry name" value="tRNA_m1G_MTases_N"/>
</dbReference>
<evidence type="ECO:0000256" key="4">
    <source>
        <dbReference type="ARBA" id="ARBA00022679"/>
    </source>
</evidence>
<dbReference type="InterPro" id="IPR056921">
    <property type="entry name" value="TARBP1_dom"/>
</dbReference>
<protein>
    <recommendedName>
        <fullName evidence="11">tRNA (guanosine(18)-2'-O)-methyltransferase TARBP1</fullName>
        <ecNumber evidence="10">2.1.1.34</ecNumber>
    </recommendedName>
    <alternativeName>
        <fullName evidence="12">TAR RNA-binding protein 1</fullName>
    </alternativeName>
</protein>
<evidence type="ECO:0000256" key="9">
    <source>
        <dbReference type="ARBA" id="ARBA00093361"/>
    </source>
</evidence>
<reference evidence="15" key="3">
    <citation type="submission" date="2025-09" db="UniProtKB">
        <authorList>
            <consortium name="Ensembl"/>
        </authorList>
    </citation>
    <scope>IDENTIFICATION</scope>
</reference>
<keyword evidence="5" id="KW-0949">S-adenosyl-L-methionine</keyword>
<evidence type="ECO:0000256" key="11">
    <source>
        <dbReference type="ARBA" id="ARBA00093636"/>
    </source>
</evidence>
<dbReference type="CDD" id="cd18091">
    <property type="entry name" value="SpoU-like_TRM3-like"/>
    <property type="match status" value="1"/>
</dbReference>
<dbReference type="Ensembl" id="ENSECRT00000027379.1">
    <property type="protein sequence ID" value="ENSECRP00000026817.1"/>
    <property type="gene ID" value="ENSECRG00000018118.1"/>
</dbReference>
<evidence type="ECO:0000256" key="7">
    <source>
        <dbReference type="ARBA" id="ARBA00022990"/>
    </source>
</evidence>
<name>A0A8C4TB58_ERPCA</name>
<dbReference type="GeneTree" id="ENSGT00390000003939"/>
<accession>A0A8C4TB58</accession>
<evidence type="ECO:0000256" key="5">
    <source>
        <dbReference type="ARBA" id="ARBA00022691"/>
    </source>
</evidence>
<reference evidence="15" key="1">
    <citation type="submission" date="2021-06" db="EMBL/GenBank/DDBJ databases">
        <authorList>
            <consortium name="Wellcome Sanger Institute Data Sharing"/>
        </authorList>
    </citation>
    <scope>NUCLEOTIDE SEQUENCE [LARGE SCALE GENOMIC DNA]</scope>
</reference>
<dbReference type="FunFam" id="3.40.1280.10:FF:000010">
    <property type="entry name" value="probable methyltransferase TARBP1"/>
    <property type="match status" value="1"/>
</dbReference>
<sequence>MSAFLIDTLLSQSGDVCDLIEKLCWETQGNSVPEKENVEVLTHVIRRIRCDLAEKSTQAGLVCKTTLQTKLEDVVNSRCLPTLKKLSADKSSAARDSSSLRRSICELIAGCAEICSRQLTEALLSASVSSLLLCAEDQSVESSPNPSAGFDFDSAVDILASTIPLLSAQQDSYVRDIKRATIACIKTCGEADFSRVVVKILFPLLNNGELNRSEVLGQLWSGLETWQAIDDCSLVISRLLLILTALSDYLLPSCSELRSLSVDLRMSERFWEVIQAGVMHPDCVSRKRALYLLKKSVALSAEWKSTCQVVQAESKGINLFWWSLEKNKVLLQFWEDYILILETLDENQIHVVKPVLQKIDQVVDAINAENKDGLNLHISWLICIYARMFDSENKAVMKEGVSHLLNLDAVRNPQFSHGLADFIVGPFLVVLSETTLFQRSSEQMIGCCPEIGVKLNKFFVRLFSSLPEDRKGEYLLKIVHNLSSRNWCAVPILFILQALAQVKDCRVHGVEGLHAFREVLRGTMITHQVLIRGAAQCYLLQTALNLTDETLISLDDVANFIMHFRTEESLLRGTLLWNQLCDWLAVHGAQLKPVECIESGNSQMPALSLYAKYAVEMYMRVPLGDGNQIFLPDLFEAERIAKMVILAVDVEEKWKLESYGEKPLEKTLDHLLQPLIECLQRLGTSLYLPIQKSDKSLQLLLKLLSVSHTRNLFQQKDDVLQILHERLLFSSEEIFHFLLRRLSGELCLLSDLPRCTLYISTARALVNLCMTSHGHRKSHALSFFVALTKISVQNLLASDHKQESQLSAQIQKMVSMSSLSLVCELLHQNLDLQTDLNDSVNEIATYISSMELNTTLLKPTDCDENQSSAESRRFQGWGRAAARYIHDQWACLHFVLDAYCKTSEPKETVGPFMSVLDRPSATMLLAIDALSILPSDQVLPVLACMKVLAPKILATDALLCTKSMNLAWKVIQDLNSNPHDFWPALEAFIQFVFDVHLLCIPFKNENIICNKIKQIAFQLTDMSQTKTGVFNVLIKHCSQIWMASPSESVQNPFGSALNHIQIFVEACIFGPVFRRDQRLMQDVNSYVEQLGEDCAANVAITRENRNDQLPRVYAVIFLCKLNQRDELHKMFIEDLVLHLLNKDEIVSNSKNRYYGNSLQHRIKNRLWQILLLVLPKLDEVFLTQILDKVYKAGFRNNQPSVKYLIEWFIILTLHYYPKHLHSFWDCFSYDQVKSKTSICTFLSVLSHCDVVLLKSSDKSKHLKKALDVILLWCFNHNFAVRLYALLALKRVWNLCKISCSEEEGFSFLAPLIESCLQQVEYMQGSGNAMKNWQKIQEHFFFGIFHPIKDYSIETIFYTFPRLSDLADDEWIPMWKFENADFPVDTHISLNNPQDNFTNLVAGDWIQQDKVETDTDSQWTDLQKKMVPWKNSIPEQDLEMIYHERAAKLGKSSSALIVVASLIDKPTNLGGLCRTCEIFAASSLVLSGMHYVTDKQFQALSVSAEHWLPLLEVKPPQLINYLLQKKAEGYTVVGVEQTVNSQSLSDYTFPEKTLLLLGNEREGIPANLLQHLDTCIEVPQLGVTRSLNVHVTGALLIWQYTHQQILKQKQKHL</sequence>
<keyword evidence="3" id="KW-0489">Methyltransferase</keyword>
<evidence type="ECO:0000256" key="3">
    <source>
        <dbReference type="ARBA" id="ARBA00022603"/>
    </source>
</evidence>
<organism evidence="15 16">
    <name type="scientific">Erpetoichthys calabaricus</name>
    <name type="common">Rope fish</name>
    <name type="synonym">Calamoichthys calabaricus</name>
    <dbReference type="NCBI Taxonomy" id="27687"/>
    <lineage>
        <taxon>Eukaryota</taxon>
        <taxon>Metazoa</taxon>
        <taxon>Chordata</taxon>
        <taxon>Craniata</taxon>
        <taxon>Vertebrata</taxon>
        <taxon>Euteleostomi</taxon>
        <taxon>Actinopterygii</taxon>
        <taxon>Polypteriformes</taxon>
        <taxon>Polypteridae</taxon>
        <taxon>Erpetoichthys</taxon>
    </lineage>
</organism>
<dbReference type="InterPro" id="IPR001537">
    <property type="entry name" value="SpoU_MeTrfase"/>
</dbReference>
<keyword evidence="4" id="KW-0808">Transferase</keyword>
<dbReference type="Gene3D" id="3.40.1280.10">
    <property type="match status" value="1"/>
</dbReference>
<comment type="similarity">
    <text evidence="1">Belongs to the class IV-like SAM-binding methyltransferase superfamily. RNA methyltransferase TrmH family.</text>
</comment>
<dbReference type="GO" id="GO:0003723">
    <property type="term" value="F:RNA binding"/>
    <property type="evidence" value="ECO:0007669"/>
    <property type="project" value="UniProtKB-KW"/>
</dbReference>
<dbReference type="InterPro" id="IPR045330">
    <property type="entry name" value="TRM3/TARBP1"/>
</dbReference>
<dbReference type="PANTHER" id="PTHR12029">
    <property type="entry name" value="RNA METHYLTRANSFERASE"/>
    <property type="match status" value="1"/>
</dbReference>
<evidence type="ECO:0000313" key="16">
    <source>
        <dbReference type="Proteomes" id="UP000694620"/>
    </source>
</evidence>
<evidence type="ECO:0000256" key="1">
    <source>
        <dbReference type="ARBA" id="ARBA00007228"/>
    </source>
</evidence>
<evidence type="ECO:0000259" key="14">
    <source>
        <dbReference type="Pfam" id="PF25050"/>
    </source>
</evidence>
<dbReference type="EC" id="2.1.1.34" evidence="10"/>
<keyword evidence="7" id="KW-0007">Acetylation</keyword>
<proteinExistence type="inferred from homology"/>
<evidence type="ECO:0000256" key="6">
    <source>
        <dbReference type="ARBA" id="ARBA00022884"/>
    </source>
</evidence>